<evidence type="ECO:0000313" key="3">
    <source>
        <dbReference type="EMBL" id="CUP68410.1"/>
    </source>
</evidence>
<proteinExistence type="predicted"/>
<dbReference type="RefSeq" id="WP_008706534.1">
    <property type="nucleotide sequence ID" value="NZ_CYZA01000002.1"/>
</dbReference>
<evidence type="ECO:0000313" key="6">
    <source>
        <dbReference type="Proteomes" id="UP000095762"/>
    </source>
</evidence>
<name>A0A173XM13_9FIRM</name>
<dbReference type="SUPFAM" id="SSF46785">
    <property type="entry name" value="Winged helix' DNA-binding domain"/>
    <property type="match status" value="1"/>
</dbReference>
<dbReference type="EMBL" id="CZBP01000002">
    <property type="protein sequence ID" value="CUP68410.1"/>
    <property type="molecule type" value="Genomic_DNA"/>
</dbReference>
<dbReference type="InterPro" id="IPR036388">
    <property type="entry name" value="WH-like_DNA-bd_sf"/>
</dbReference>
<dbReference type="Proteomes" id="UP000095762">
    <property type="component" value="Unassembled WGS sequence"/>
</dbReference>
<dbReference type="Proteomes" id="UP000095645">
    <property type="component" value="Unassembled WGS sequence"/>
</dbReference>
<accession>A0A173XM13</accession>
<protein>
    <recommendedName>
        <fullName evidence="7">DUF4364 family protein</fullName>
    </recommendedName>
</protein>
<sequence length="170" mass="19754">MATPFTVYKLIVLYMLQNTENTLTNSQISEFILDREYTNYFHLQQAISELVEAELITMDTRSNVSHYRITEDGIKTLSFFQKDLSPEIKQEVREYLKSTGFKAQERIVTPADYYITKQGTYSVRCQLIEKGNSLIDLNIAAPNLEAAQSICKKWSTHYQEIYGKIMEELL</sequence>
<organism evidence="1 4">
    <name type="scientific">Blautia obeum</name>
    <dbReference type="NCBI Taxonomy" id="40520"/>
    <lineage>
        <taxon>Bacteria</taxon>
        <taxon>Bacillati</taxon>
        <taxon>Bacillota</taxon>
        <taxon>Clostridia</taxon>
        <taxon>Lachnospirales</taxon>
        <taxon>Lachnospiraceae</taxon>
        <taxon>Blautia</taxon>
    </lineage>
</organism>
<evidence type="ECO:0000313" key="4">
    <source>
        <dbReference type="Proteomes" id="UP000095447"/>
    </source>
</evidence>
<dbReference type="InterPro" id="IPR025374">
    <property type="entry name" value="DUF4364"/>
</dbReference>
<dbReference type="GeneID" id="75080256"/>
<dbReference type="EMBL" id="CYZA01000002">
    <property type="protein sequence ID" value="CUN52941.1"/>
    <property type="molecule type" value="Genomic_DNA"/>
</dbReference>
<gene>
    <name evidence="1" type="ORF">ERS852395_00593</name>
    <name evidence="2" type="ORF">ERS852476_02999</name>
    <name evidence="3" type="ORF">ERS852569_00411</name>
</gene>
<evidence type="ECO:0000313" key="5">
    <source>
        <dbReference type="Proteomes" id="UP000095645"/>
    </source>
</evidence>
<dbReference type="EMBL" id="CYZP01000031">
    <property type="protein sequence ID" value="CUO47809.1"/>
    <property type="molecule type" value="Genomic_DNA"/>
</dbReference>
<reference evidence="4 5" key="1">
    <citation type="submission" date="2015-09" db="EMBL/GenBank/DDBJ databases">
        <authorList>
            <consortium name="Pathogen Informatics"/>
        </authorList>
    </citation>
    <scope>NUCLEOTIDE SEQUENCE [LARGE SCALE GENOMIC DNA]</scope>
    <source>
        <strain evidence="1 4">2789STDY5608838</strain>
        <strain evidence="2 5">2789STDY5834861</strain>
        <strain evidence="3 6">2789STDY5834957</strain>
    </source>
</reference>
<dbReference type="InterPro" id="IPR036390">
    <property type="entry name" value="WH_DNA-bd_sf"/>
</dbReference>
<evidence type="ECO:0000313" key="2">
    <source>
        <dbReference type="EMBL" id="CUO47809.1"/>
    </source>
</evidence>
<dbReference type="Proteomes" id="UP000095447">
    <property type="component" value="Unassembled WGS sequence"/>
</dbReference>
<dbReference type="Pfam" id="PF14277">
    <property type="entry name" value="DUF4364"/>
    <property type="match status" value="1"/>
</dbReference>
<evidence type="ECO:0008006" key="7">
    <source>
        <dbReference type="Google" id="ProtNLM"/>
    </source>
</evidence>
<evidence type="ECO:0000313" key="1">
    <source>
        <dbReference type="EMBL" id="CUN52941.1"/>
    </source>
</evidence>
<dbReference type="Gene3D" id="1.10.10.10">
    <property type="entry name" value="Winged helix-like DNA-binding domain superfamily/Winged helix DNA-binding domain"/>
    <property type="match status" value="1"/>
</dbReference>
<dbReference type="AlphaFoldDB" id="A0A173XM13"/>